<feature type="compositionally biased region" description="Low complexity" evidence="8">
    <location>
        <begin position="170"/>
        <end position="188"/>
    </location>
</feature>
<sequence length="215" mass="22317">MLSSLLLIAAAQLATAHFGIEYPPWRADTLADEENSPYSQWEYPCAGVPAGTGNRTDWPLTGGSVSLDLHHKWTYVFINVGLGDNVTNFNISLTPEFWNVTGNGTFCIPTLPLPATVQDGQNATIQVVTSGQSGSALYNCADITFRSAAKSLSGDECKNTTASAVTIGQSHSTSNSSSSTNSTSSGGTNSATGISANFVALTSISGLAVLFALGL</sequence>
<feature type="chain" id="PRO_5040481790" description="Copper acquisition factor BIM1-like domain-containing protein" evidence="9">
    <location>
        <begin position="17"/>
        <end position="215"/>
    </location>
</feature>
<keyword evidence="2" id="KW-1003">Cell membrane</keyword>
<gene>
    <name evidence="11" type="ORF">JX265_007380</name>
</gene>
<dbReference type="Pfam" id="PF20238">
    <property type="entry name" value="BIM1-like_dom"/>
    <property type="match status" value="1"/>
</dbReference>
<organism evidence="11 12">
    <name type="scientific">Neoarthrinium moseri</name>
    <dbReference type="NCBI Taxonomy" id="1658444"/>
    <lineage>
        <taxon>Eukaryota</taxon>
        <taxon>Fungi</taxon>
        <taxon>Dikarya</taxon>
        <taxon>Ascomycota</taxon>
        <taxon>Pezizomycotina</taxon>
        <taxon>Sordariomycetes</taxon>
        <taxon>Xylariomycetidae</taxon>
        <taxon>Amphisphaeriales</taxon>
        <taxon>Apiosporaceae</taxon>
        <taxon>Neoarthrinium</taxon>
    </lineage>
</organism>
<protein>
    <recommendedName>
        <fullName evidence="10">Copper acquisition factor BIM1-like domain-containing protein</fullName>
    </recommendedName>
</protein>
<keyword evidence="7" id="KW-0449">Lipoprotein</keyword>
<evidence type="ECO:0000259" key="10">
    <source>
        <dbReference type="Pfam" id="PF20238"/>
    </source>
</evidence>
<keyword evidence="12" id="KW-1185">Reference proteome</keyword>
<keyword evidence="5" id="KW-0472">Membrane</keyword>
<dbReference type="Proteomes" id="UP000829685">
    <property type="component" value="Unassembled WGS sequence"/>
</dbReference>
<dbReference type="PANTHER" id="PTHR34992">
    <property type="entry name" value="HYPHAL ANASTAMOSIS-7 PROTEIN"/>
    <property type="match status" value="1"/>
</dbReference>
<evidence type="ECO:0000256" key="1">
    <source>
        <dbReference type="ARBA" id="ARBA00004609"/>
    </source>
</evidence>
<dbReference type="OrthoDB" id="5333578at2759"/>
<keyword evidence="3" id="KW-0336">GPI-anchor</keyword>
<feature type="region of interest" description="Disordered" evidence="8">
    <location>
        <begin position="168"/>
        <end position="188"/>
    </location>
</feature>
<proteinExistence type="predicted"/>
<dbReference type="PANTHER" id="PTHR34992:SF2">
    <property type="entry name" value="COPPER ACQUISITION FACTOR BIM1-LIKE DOMAIN-CONTAINING PROTEIN"/>
    <property type="match status" value="1"/>
</dbReference>
<keyword evidence="4 9" id="KW-0732">Signal</keyword>
<feature type="domain" description="Copper acquisition factor BIM1-like" evidence="10">
    <location>
        <begin position="16"/>
        <end position="161"/>
    </location>
</feature>
<comment type="subcellular location">
    <subcellularLocation>
        <location evidence="1">Cell membrane</location>
        <topology evidence="1">Lipid-anchor</topology>
        <topology evidence="1">GPI-anchor</topology>
    </subcellularLocation>
</comment>
<evidence type="ECO:0000313" key="12">
    <source>
        <dbReference type="Proteomes" id="UP000829685"/>
    </source>
</evidence>
<accession>A0A9P9WKC8</accession>
<dbReference type="CDD" id="cd21176">
    <property type="entry name" value="LPMO_auxiliary-like"/>
    <property type="match status" value="1"/>
</dbReference>
<dbReference type="AlphaFoldDB" id="A0A9P9WKC8"/>
<feature type="signal peptide" evidence="9">
    <location>
        <begin position="1"/>
        <end position="16"/>
    </location>
</feature>
<evidence type="ECO:0000256" key="4">
    <source>
        <dbReference type="ARBA" id="ARBA00022729"/>
    </source>
</evidence>
<evidence type="ECO:0000313" key="11">
    <source>
        <dbReference type="EMBL" id="KAI1867578.1"/>
    </source>
</evidence>
<evidence type="ECO:0000256" key="3">
    <source>
        <dbReference type="ARBA" id="ARBA00022622"/>
    </source>
</evidence>
<dbReference type="InterPro" id="IPR046936">
    <property type="entry name" value="BIM1-like"/>
</dbReference>
<evidence type="ECO:0000256" key="6">
    <source>
        <dbReference type="ARBA" id="ARBA00023180"/>
    </source>
</evidence>
<dbReference type="GO" id="GO:0005886">
    <property type="term" value="C:plasma membrane"/>
    <property type="evidence" value="ECO:0007669"/>
    <property type="project" value="UniProtKB-SubCell"/>
</dbReference>
<dbReference type="EMBL" id="JAFIMR010000018">
    <property type="protein sequence ID" value="KAI1867578.1"/>
    <property type="molecule type" value="Genomic_DNA"/>
</dbReference>
<dbReference type="GO" id="GO:0098552">
    <property type="term" value="C:side of membrane"/>
    <property type="evidence" value="ECO:0007669"/>
    <property type="project" value="UniProtKB-KW"/>
</dbReference>
<evidence type="ECO:0000256" key="5">
    <source>
        <dbReference type="ARBA" id="ARBA00023136"/>
    </source>
</evidence>
<reference evidence="11" key="1">
    <citation type="submission" date="2021-03" db="EMBL/GenBank/DDBJ databases">
        <title>Revisited historic fungal species revealed as producer of novel bioactive compounds through whole genome sequencing and comparative genomics.</title>
        <authorList>
            <person name="Vignolle G.A."/>
            <person name="Hochenegger N."/>
            <person name="Mach R.L."/>
            <person name="Mach-Aigner A.R."/>
            <person name="Javad Rahimi M."/>
            <person name="Salim K.A."/>
            <person name="Chan C.M."/>
            <person name="Lim L.B.L."/>
            <person name="Cai F."/>
            <person name="Druzhinina I.S."/>
            <person name="U'Ren J.M."/>
            <person name="Derntl C."/>
        </authorList>
    </citation>
    <scope>NUCLEOTIDE SEQUENCE</scope>
    <source>
        <strain evidence="11">TUCIM 5799</strain>
    </source>
</reference>
<evidence type="ECO:0000256" key="2">
    <source>
        <dbReference type="ARBA" id="ARBA00022475"/>
    </source>
</evidence>
<evidence type="ECO:0000256" key="7">
    <source>
        <dbReference type="ARBA" id="ARBA00023288"/>
    </source>
</evidence>
<keyword evidence="6" id="KW-0325">Glycoprotein</keyword>
<comment type="caution">
    <text evidence="11">The sequence shown here is derived from an EMBL/GenBank/DDBJ whole genome shotgun (WGS) entry which is preliminary data.</text>
</comment>
<evidence type="ECO:0000256" key="8">
    <source>
        <dbReference type="SAM" id="MobiDB-lite"/>
    </source>
</evidence>
<name>A0A9P9WKC8_9PEZI</name>
<evidence type="ECO:0000256" key="9">
    <source>
        <dbReference type="SAM" id="SignalP"/>
    </source>
</evidence>
<dbReference type="InterPro" id="IPR046530">
    <property type="entry name" value="BIM1-like_dom"/>
</dbReference>